<proteinExistence type="inferred from homology"/>
<comment type="function">
    <text evidence="1">Plant non-specific lipid-transfer proteins transfer phospholipids as well as galactolipids across membranes. May play a role in wax or cutin deposition in the cell walls of expanding epidermal cells and certain secretory tissues.</text>
</comment>
<accession>A0AAV8S2G3</accession>
<keyword evidence="1" id="KW-0446">Lipid-binding</keyword>
<dbReference type="EMBL" id="JAQQAF010000001">
    <property type="protein sequence ID" value="KAJ8513589.1"/>
    <property type="molecule type" value="Genomic_DNA"/>
</dbReference>
<evidence type="ECO:0000313" key="3">
    <source>
        <dbReference type="EMBL" id="KAJ8513589.1"/>
    </source>
</evidence>
<dbReference type="PANTHER" id="PTHR33076">
    <property type="entry name" value="NON-SPECIFIC LIPID-TRANSFER PROTEIN 2-RELATED"/>
    <property type="match status" value="1"/>
</dbReference>
<evidence type="ECO:0000313" key="4">
    <source>
        <dbReference type="Proteomes" id="UP001222027"/>
    </source>
</evidence>
<dbReference type="SUPFAM" id="SSF47699">
    <property type="entry name" value="Bifunctional inhibitor/lipid-transfer protein/seed storage 2S albumin"/>
    <property type="match status" value="1"/>
</dbReference>
<dbReference type="Gene3D" id="1.10.110.10">
    <property type="entry name" value="Plant lipid-transfer and hydrophobic proteins"/>
    <property type="match status" value="1"/>
</dbReference>
<dbReference type="InterPro" id="IPR016140">
    <property type="entry name" value="Bifunc_inhib/LTP/seed_store"/>
</dbReference>
<name>A0AAV8S2G3_ENSVE</name>
<feature type="domain" description="Bifunctional inhibitor/plant lipid transfer protein/seed storage helical" evidence="2">
    <location>
        <begin position="141"/>
        <end position="226"/>
    </location>
</feature>
<keyword evidence="1" id="KW-0813">Transport</keyword>
<organism evidence="3 4">
    <name type="scientific">Ensete ventricosum</name>
    <name type="common">Abyssinian banana</name>
    <name type="synonym">Musa ensete</name>
    <dbReference type="NCBI Taxonomy" id="4639"/>
    <lineage>
        <taxon>Eukaryota</taxon>
        <taxon>Viridiplantae</taxon>
        <taxon>Streptophyta</taxon>
        <taxon>Embryophyta</taxon>
        <taxon>Tracheophyta</taxon>
        <taxon>Spermatophyta</taxon>
        <taxon>Magnoliopsida</taxon>
        <taxon>Liliopsida</taxon>
        <taxon>Zingiberales</taxon>
        <taxon>Musaceae</taxon>
        <taxon>Ensete</taxon>
    </lineage>
</organism>
<dbReference type="PRINTS" id="PR00382">
    <property type="entry name" value="LIPIDTRNSFER"/>
</dbReference>
<dbReference type="Proteomes" id="UP001222027">
    <property type="component" value="Unassembled WGS sequence"/>
</dbReference>
<dbReference type="GO" id="GO:0008289">
    <property type="term" value="F:lipid binding"/>
    <property type="evidence" value="ECO:0007669"/>
    <property type="project" value="UniProtKB-KW"/>
</dbReference>
<dbReference type="InterPro" id="IPR000528">
    <property type="entry name" value="Plant_nsLTP"/>
</dbReference>
<dbReference type="InterPro" id="IPR036312">
    <property type="entry name" value="Bifun_inhib/LTP/seed_sf"/>
</dbReference>
<keyword evidence="4" id="KW-1185">Reference proteome</keyword>
<evidence type="ECO:0000256" key="1">
    <source>
        <dbReference type="RuleBase" id="RU000628"/>
    </source>
</evidence>
<dbReference type="GO" id="GO:0006869">
    <property type="term" value="P:lipid transport"/>
    <property type="evidence" value="ECO:0007669"/>
    <property type="project" value="InterPro"/>
</dbReference>
<dbReference type="AlphaFoldDB" id="A0AAV8S2G3"/>
<evidence type="ECO:0000259" key="2">
    <source>
        <dbReference type="SMART" id="SM00499"/>
    </source>
</evidence>
<gene>
    <name evidence="3" type="ORF">OPV22_004023</name>
</gene>
<dbReference type="CDD" id="cd01960">
    <property type="entry name" value="nsLTP1"/>
    <property type="match status" value="1"/>
</dbReference>
<comment type="similarity">
    <text evidence="1">Belongs to the plant LTP family.</text>
</comment>
<protein>
    <recommendedName>
        <fullName evidence="1">Non-specific lipid-transfer protein</fullName>
    </recommendedName>
</protein>
<reference evidence="3 4" key="1">
    <citation type="submission" date="2022-12" db="EMBL/GenBank/DDBJ databases">
        <title>Chromosome-scale assembly of the Ensete ventricosum genome.</title>
        <authorList>
            <person name="Dussert Y."/>
            <person name="Stocks J."/>
            <person name="Wendawek A."/>
            <person name="Woldeyes F."/>
            <person name="Nichols R.A."/>
            <person name="Borrell J.S."/>
        </authorList>
    </citation>
    <scope>NUCLEOTIDE SEQUENCE [LARGE SCALE GENOMIC DNA]</scope>
    <source>
        <strain evidence="4">cv. Maze</strain>
        <tissue evidence="3">Seeds</tissue>
    </source>
</reference>
<dbReference type="SMART" id="SM00499">
    <property type="entry name" value="AAI"/>
    <property type="match status" value="1"/>
</dbReference>
<sequence length="228" mass="24068">MPPMTLSELDIDEAVLSLKACFAVNNGVSTGGPQTLLHASHPPARSIDSSTKKQLIRHGILSSAVDQLEQAAIFAVLSLAASAKYVSGRSVYKKPYHSFDVAVPESTVSGRKRRMRKVIAGFLLVLAVAHLVAEPAGAITCQDVSNTIGSCVAYVTGKQPRPTAACCAGVRRLNSLASNTAARRTACNCLKSRAGQVKNIRDQNVSALPGLCSVSLRFRLSTSTDCNS</sequence>
<dbReference type="Pfam" id="PF00234">
    <property type="entry name" value="Tryp_alpha_amyl"/>
    <property type="match status" value="1"/>
</dbReference>
<comment type="caution">
    <text evidence="3">The sequence shown here is derived from an EMBL/GenBank/DDBJ whole genome shotgun (WGS) entry which is preliminary data.</text>
</comment>